<accession>A0ACB0M2J5</accession>
<gene>
    <name evidence="1" type="ORF">MILVUS5_LOCUS38797</name>
</gene>
<keyword evidence="2" id="KW-1185">Reference proteome</keyword>
<comment type="caution">
    <text evidence="1">The sequence shown here is derived from an EMBL/GenBank/DDBJ whole genome shotgun (WGS) entry which is preliminary data.</text>
</comment>
<name>A0ACB0M2J5_TRIPR</name>
<dbReference type="Proteomes" id="UP001177021">
    <property type="component" value="Unassembled WGS sequence"/>
</dbReference>
<proteinExistence type="predicted"/>
<evidence type="ECO:0000313" key="2">
    <source>
        <dbReference type="Proteomes" id="UP001177021"/>
    </source>
</evidence>
<reference evidence="1" key="1">
    <citation type="submission" date="2023-10" db="EMBL/GenBank/DDBJ databases">
        <authorList>
            <person name="Rodriguez Cubillos JULIANA M."/>
            <person name="De Vega J."/>
        </authorList>
    </citation>
    <scope>NUCLEOTIDE SEQUENCE</scope>
</reference>
<organism evidence="1 2">
    <name type="scientific">Trifolium pratense</name>
    <name type="common">Red clover</name>
    <dbReference type="NCBI Taxonomy" id="57577"/>
    <lineage>
        <taxon>Eukaryota</taxon>
        <taxon>Viridiplantae</taxon>
        <taxon>Streptophyta</taxon>
        <taxon>Embryophyta</taxon>
        <taxon>Tracheophyta</taxon>
        <taxon>Spermatophyta</taxon>
        <taxon>Magnoliopsida</taxon>
        <taxon>eudicotyledons</taxon>
        <taxon>Gunneridae</taxon>
        <taxon>Pentapetalae</taxon>
        <taxon>rosids</taxon>
        <taxon>fabids</taxon>
        <taxon>Fabales</taxon>
        <taxon>Fabaceae</taxon>
        <taxon>Papilionoideae</taxon>
        <taxon>50 kb inversion clade</taxon>
        <taxon>NPAAA clade</taxon>
        <taxon>Hologalegina</taxon>
        <taxon>IRL clade</taxon>
        <taxon>Trifolieae</taxon>
        <taxon>Trifolium</taxon>
    </lineage>
</organism>
<evidence type="ECO:0000313" key="1">
    <source>
        <dbReference type="EMBL" id="CAJ2675915.1"/>
    </source>
</evidence>
<protein>
    <submittedName>
        <fullName evidence="1">Uncharacterized protein</fullName>
    </submittedName>
</protein>
<dbReference type="EMBL" id="CASHSV030000823">
    <property type="protein sequence ID" value="CAJ2675915.1"/>
    <property type="molecule type" value="Genomic_DNA"/>
</dbReference>
<sequence>MSHARRSIWKSCQVSIDGLGPKMELEQNVSLDDGDSDLSNFLRPCNHRTSNSPPLIPGPAGAVQAAMMQRRTLGSSNTLPTQEFVRRVLQNPHDTDLDFNSDPWVSAVQFLSSSQASITHLSSIKKNLNGQGRVPGIVAVIKSCTPNGFGDMTVTLKDPTATIGASIHRKVFTKVEFGKDITVGSVLVLQKVAVFSPNDSTCYLNITLSNIVKVFSKDSGPSKHISAELTTPTSNAETPEKSWVQPSSTFSLPQERTEGILNNLILDSRFREVAGNGKQRDEALVLSSSHSVNVVGRNQITVLDRENLSPRQDGAGPVEATCSDELESEMEDQQNHLKLGEGDNLVGISQASSSTTNSAHISVSVDQETGMENCLERQKEIVNSKSSIPQWTDEQLGQLDELLAFD</sequence>